<dbReference type="CDD" id="cd23992">
    <property type="entry name" value="PBP_GOBP"/>
    <property type="match status" value="1"/>
</dbReference>
<keyword evidence="3" id="KW-1185">Reference proteome</keyword>
<comment type="caution">
    <text evidence="2">The sequence shown here is derived from an EMBL/GenBank/DDBJ whole genome shotgun (WGS) entry which is preliminary data.</text>
</comment>
<dbReference type="GO" id="GO:0005549">
    <property type="term" value="F:odorant binding"/>
    <property type="evidence" value="ECO:0007669"/>
    <property type="project" value="InterPro"/>
</dbReference>
<feature type="signal peptide" evidence="1">
    <location>
        <begin position="1"/>
        <end position="27"/>
    </location>
</feature>
<dbReference type="EMBL" id="VUJU01001567">
    <property type="protein sequence ID" value="KAF0764719.1"/>
    <property type="molecule type" value="Genomic_DNA"/>
</dbReference>
<reference evidence="2 3" key="1">
    <citation type="submission" date="2019-08" db="EMBL/GenBank/DDBJ databases">
        <title>Whole genome of Aphis craccivora.</title>
        <authorList>
            <person name="Voronova N.V."/>
            <person name="Shulinski R.S."/>
            <person name="Bandarenka Y.V."/>
            <person name="Zhorov D.G."/>
            <person name="Warner D."/>
        </authorList>
    </citation>
    <scope>NUCLEOTIDE SEQUENCE [LARGE SCALE GENOMIC DNA]</scope>
    <source>
        <strain evidence="2">180601</strain>
        <tissue evidence="2">Whole Body</tissue>
    </source>
</reference>
<dbReference type="InterPro" id="IPR006170">
    <property type="entry name" value="PBP/GOBP"/>
</dbReference>
<dbReference type="Pfam" id="PF01395">
    <property type="entry name" value="PBP_GOBP"/>
    <property type="match status" value="1"/>
</dbReference>
<feature type="chain" id="PRO_5026213562" evidence="1">
    <location>
        <begin position="28"/>
        <end position="169"/>
    </location>
</feature>
<proteinExistence type="predicted"/>
<dbReference type="AlphaFoldDB" id="A0A6G0Z2P5"/>
<gene>
    <name evidence="2" type="ORF">FWK35_00007286</name>
</gene>
<dbReference type="SMR" id="A0A6G0Z2P5"/>
<dbReference type="Proteomes" id="UP000478052">
    <property type="component" value="Unassembled WGS sequence"/>
</dbReference>
<accession>A0A6G0Z2P5</accession>
<protein>
    <submittedName>
        <fullName evidence="2">Odorant-binding protein 9</fullName>
    </submittedName>
</protein>
<dbReference type="InterPro" id="IPR036728">
    <property type="entry name" value="PBP_GOBP_sf"/>
</dbReference>
<evidence type="ECO:0000313" key="2">
    <source>
        <dbReference type="EMBL" id="KAF0764719.1"/>
    </source>
</evidence>
<name>A0A6G0Z2P5_APHCR</name>
<organism evidence="2 3">
    <name type="scientific">Aphis craccivora</name>
    <name type="common">Cowpea aphid</name>
    <dbReference type="NCBI Taxonomy" id="307492"/>
    <lineage>
        <taxon>Eukaryota</taxon>
        <taxon>Metazoa</taxon>
        <taxon>Ecdysozoa</taxon>
        <taxon>Arthropoda</taxon>
        <taxon>Hexapoda</taxon>
        <taxon>Insecta</taxon>
        <taxon>Pterygota</taxon>
        <taxon>Neoptera</taxon>
        <taxon>Paraneoptera</taxon>
        <taxon>Hemiptera</taxon>
        <taxon>Sternorrhyncha</taxon>
        <taxon>Aphidomorpha</taxon>
        <taxon>Aphidoidea</taxon>
        <taxon>Aphididae</taxon>
        <taxon>Aphidini</taxon>
        <taxon>Aphis</taxon>
        <taxon>Aphis</taxon>
    </lineage>
</organism>
<dbReference type="OrthoDB" id="6601693at2759"/>
<keyword evidence="1" id="KW-0732">Signal</keyword>
<dbReference type="Gene3D" id="1.10.238.20">
    <property type="entry name" value="Pheromone/general odorant binding protein domain"/>
    <property type="match status" value="1"/>
</dbReference>
<sequence>MKPSHCFHKIFLDSRFLINFYFYLLQAADDADTADKELMSKLITVAFKCFKDADWGTCGEMITTKYDITQAKYKQCTCHMACAGEDLGLINSNGQPEPAKFLEYVKRINNSVIKGQLQHIYDKCQNVKGAEKCDLAEQFAICAFKESPEMKERVTKLIEMLVKMKPKSK</sequence>
<evidence type="ECO:0000313" key="3">
    <source>
        <dbReference type="Proteomes" id="UP000478052"/>
    </source>
</evidence>
<dbReference type="SUPFAM" id="SSF47565">
    <property type="entry name" value="Insect pheromone/odorant-binding proteins"/>
    <property type="match status" value="1"/>
</dbReference>
<evidence type="ECO:0000256" key="1">
    <source>
        <dbReference type="SAM" id="SignalP"/>
    </source>
</evidence>